<name>A0ABT0TWU9_9BACT</name>
<proteinExistence type="predicted"/>
<sequence length="406" mass="45586">MAGNQDLDVVVIGGGPAGATASTLIAQQDYRVELFERERFPRYHIGESLIPETYWVLKRLGMLDKMKSSHFVKKHSVQFVSPSGRISAPFYFHDNKPHECSQTWQIRRSEFDVMMLNNAEEHGVVVNEGVRVLDVLFEGDKAVGVQIVDEAGNQREVRADVVIDASGQSSMLINKFRLRVPDTQLNKGALWTYYEGADRDQGKDEGATIVLSLQNRKGWFWYIPMHDDLVSIGVVADFDYLFKGRDSNESTYFEEMENCPVVKERVAGAKQVAPVKATKDYTSSAKQAAGDGWVLVGDAFGFLDPLYSSGVLLAMKSGELAADAIVEGLRIGDTSRSQIGKWEAEYVEGMNRMRRLVCEYYDGFSFGEFIRRFPHHQGSVTDLLIGDLFKKELDQVFVDIDSMKVS</sequence>
<reference evidence="1 2" key="1">
    <citation type="journal article" date="2022" name="Syst. Appl. Microbiol.">
        <title>Rhodopirellula aestuarii sp. nov., a novel member of the genus Rhodopirellula isolated from brackish sediments collected in the Tagus River estuary, Portugal.</title>
        <authorList>
            <person name="Vitorino I.R."/>
            <person name="Klimek D."/>
            <person name="Calusinska M."/>
            <person name="Lobo-da-Cunha A."/>
            <person name="Vasconcelos V."/>
            <person name="Lage O.M."/>
        </authorList>
    </citation>
    <scope>NUCLEOTIDE SEQUENCE [LARGE SCALE GENOMIC DNA]</scope>
    <source>
        <strain evidence="1 2">ICT_H3.1</strain>
    </source>
</reference>
<dbReference type="Pfam" id="PF04820">
    <property type="entry name" value="Trp_halogenase"/>
    <property type="match status" value="2"/>
</dbReference>
<organism evidence="1 2">
    <name type="scientific">Aporhodopirellula aestuarii</name>
    <dbReference type="NCBI Taxonomy" id="2950107"/>
    <lineage>
        <taxon>Bacteria</taxon>
        <taxon>Pseudomonadati</taxon>
        <taxon>Planctomycetota</taxon>
        <taxon>Planctomycetia</taxon>
        <taxon>Pirellulales</taxon>
        <taxon>Pirellulaceae</taxon>
        <taxon>Aporhodopirellula</taxon>
    </lineage>
</organism>
<evidence type="ECO:0000313" key="1">
    <source>
        <dbReference type="EMBL" id="MCM2369093.1"/>
    </source>
</evidence>
<dbReference type="PANTHER" id="PTHR43747">
    <property type="entry name" value="FAD-BINDING PROTEIN"/>
    <property type="match status" value="1"/>
</dbReference>
<evidence type="ECO:0000313" key="2">
    <source>
        <dbReference type="Proteomes" id="UP001202961"/>
    </source>
</evidence>
<dbReference type="EMBL" id="JAMQBK010000002">
    <property type="protein sequence ID" value="MCM2369093.1"/>
    <property type="molecule type" value="Genomic_DNA"/>
</dbReference>
<dbReference type="Gene3D" id="3.50.50.60">
    <property type="entry name" value="FAD/NAD(P)-binding domain"/>
    <property type="match status" value="1"/>
</dbReference>
<dbReference type="PANTHER" id="PTHR43747:SF1">
    <property type="entry name" value="SLR1998 PROTEIN"/>
    <property type="match status" value="1"/>
</dbReference>
<accession>A0ABT0TWU9</accession>
<comment type="caution">
    <text evidence="1">The sequence shown here is derived from an EMBL/GenBank/DDBJ whole genome shotgun (WGS) entry which is preliminary data.</text>
</comment>
<dbReference type="InterPro" id="IPR036188">
    <property type="entry name" value="FAD/NAD-bd_sf"/>
</dbReference>
<protein>
    <submittedName>
        <fullName evidence="1">Tryptophan 7-halogenase</fullName>
    </submittedName>
</protein>
<dbReference type="PRINTS" id="PR00469">
    <property type="entry name" value="PNDRDTASEII"/>
</dbReference>
<keyword evidence="2" id="KW-1185">Reference proteome</keyword>
<dbReference type="SUPFAM" id="SSF51905">
    <property type="entry name" value="FAD/NAD(P)-binding domain"/>
    <property type="match status" value="1"/>
</dbReference>
<dbReference type="Proteomes" id="UP001202961">
    <property type="component" value="Unassembled WGS sequence"/>
</dbReference>
<dbReference type="InterPro" id="IPR050816">
    <property type="entry name" value="Flavin-dep_Halogenase_NPB"/>
</dbReference>
<gene>
    <name evidence="1" type="ORF">NB063_00505</name>
</gene>
<dbReference type="InterPro" id="IPR006905">
    <property type="entry name" value="Flavin_halogenase"/>
</dbReference>